<gene>
    <name evidence="3" type="ORF">V5O48_007470</name>
</gene>
<keyword evidence="2" id="KW-1133">Transmembrane helix</keyword>
<feature type="region of interest" description="Disordered" evidence="1">
    <location>
        <begin position="1"/>
        <end position="109"/>
    </location>
</feature>
<comment type="caution">
    <text evidence="3">The sequence shown here is derived from an EMBL/GenBank/DDBJ whole genome shotgun (WGS) entry which is preliminary data.</text>
</comment>
<evidence type="ECO:0000313" key="3">
    <source>
        <dbReference type="EMBL" id="KAL0574495.1"/>
    </source>
</evidence>
<evidence type="ECO:0000313" key="4">
    <source>
        <dbReference type="Proteomes" id="UP001465976"/>
    </source>
</evidence>
<feature type="compositionally biased region" description="Low complexity" evidence="1">
    <location>
        <begin position="70"/>
        <end position="86"/>
    </location>
</feature>
<feature type="transmembrane region" description="Helical" evidence="2">
    <location>
        <begin position="437"/>
        <end position="458"/>
    </location>
</feature>
<accession>A0ABR3FGP6</accession>
<keyword evidence="2" id="KW-0472">Membrane</keyword>
<feature type="compositionally biased region" description="Polar residues" evidence="1">
    <location>
        <begin position="52"/>
        <end position="66"/>
    </location>
</feature>
<reference evidence="3 4" key="1">
    <citation type="submission" date="2024-02" db="EMBL/GenBank/DDBJ databases">
        <title>A draft genome for the cacao thread blight pathogen Marasmius crinis-equi.</title>
        <authorList>
            <person name="Cohen S.P."/>
            <person name="Baruah I.K."/>
            <person name="Amoako-Attah I."/>
            <person name="Bukari Y."/>
            <person name="Meinhardt L.W."/>
            <person name="Bailey B.A."/>
        </authorList>
    </citation>
    <scope>NUCLEOTIDE SEQUENCE [LARGE SCALE GENOMIC DNA]</scope>
    <source>
        <strain evidence="3 4">GH-76</strain>
    </source>
</reference>
<evidence type="ECO:0000256" key="2">
    <source>
        <dbReference type="SAM" id="Phobius"/>
    </source>
</evidence>
<proteinExistence type="predicted"/>
<sequence>MFGFSLTSWRSKSQEQDDLEAATDSKPKRQLSASKKKLHVDTSIISAPIPHNTPNSLTGFDVNDTQARWPPQASPTSASPSRAGPSNIAWLRKSDSGSGEGEGGDEEEEVVQRLPILEIPPPPEVVRLDDDFTFPLTRSMSSPTPYTTSSSSSNSIPGAHPARCNFMNSAYAGSTHSLRLDTQHRPMLSYGSNHSYPLMKPLSPIVEQDYISPSAALKTIPLPSVSPSETTTTSTPQSATAPAPSLAASKSTSSDLSHSPGIISASQSEGSNVPQSQALLRPKKSCPLPTISAAGSSEEDDDHASFVTASDSTPHPQSRPQSRPLSYDEQRFSRHSIVTAADTSTTVPIISIAVPPPVAFTETEVSIIRSDDGTGTVTVPRSPPSASESFVLRRWERDAFLNPPRDVQGLTRDPSASSSVKFRVQAEPHWWNEATPAFWAFWMGFLCPILWLIGGWHFTHFGEQPPRVTFWEFYLNLRFWKGLVCCGGRGKEGHGPDFALSPPPKKWTWGRAKRGRKDKEKQRETETGCTTPGNDSLRLPRWVSEKQSSDFRRARLNDPKRSLKGIYFGYPFVARPQLPDEASQRQQLWDKAVHILTKPNKAFDHIYGVKLTEVHGKPEAGRRMIDPWIQRCRYAFCYGMLLVCAGLATGTAVLLIYNTRDLS</sequence>
<feature type="region of interest" description="Disordered" evidence="1">
    <location>
        <begin position="507"/>
        <end position="535"/>
    </location>
</feature>
<feature type="compositionally biased region" description="Polar residues" evidence="1">
    <location>
        <begin position="264"/>
        <end position="278"/>
    </location>
</feature>
<keyword evidence="2" id="KW-0812">Transmembrane</keyword>
<feature type="compositionally biased region" description="Low complexity" evidence="1">
    <location>
        <begin position="221"/>
        <end position="260"/>
    </location>
</feature>
<evidence type="ECO:0000256" key="1">
    <source>
        <dbReference type="SAM" id="MobiDB-lite"/>
    </source>
</evidence>
<protein>
    <submittedName>
        <fullName evidence="3">Uncharacterized protein</fullName>
    </submittedName>
</protein>
<feature type="compositionally biased region" description="Basic and acidic residues" evidence="1">
    <location>
        <begin position="517"/>
        <end position="526"/>
    </location>
</feature>
<feature type="compositionally biased region" description="Polar residues" evidence="1">
    <location>
        <begin position="1"/>
        <end position="11"/>
    </location>
</feature>
<dbReference type="EMBL" id="JBAHYK010000392">
    <property type="protein sequence ID" value="KAL0574495.1"/>
    <property type="molecule type" value="Genomic_DNA"/>
</dbReference>
<name>A0ABR3FGP6_9AGAR</name>
<feature type="compositionally biased region" description="Polar residues" evidence="1">
    <location>
        <begin position="307"/>
        <end position="324"/>
    </location>
</feature>
<feature type="transmembrane region" description="Helical" evidence="2">
    <location>
        <begin position="632"/>
        <end position="657"/>
    </location>
</feature>
<organism evidence="3 4">
    <name type="scientific">Marasmius crinis-equi</name>
    <dbReference type="NCBI Taxonomy" id="585013"/>
    <lineage>
        <taxon>Eukaryota</taxon>
        <taxon>Fungi</taxon>
        <taxon>Dikarya</taxon>
        <taxon>Basidiomycota</taxon>
        <taxon>Agaricomycotina</taxon>
        <taxon>Agaricomycetes</taxon>
        <taxon>Agaricomycetidae</taxon>
        <taxon>Agaricales</taxon>
        <taxon>Marasmiineae</taxon>
        <taxon>Marasmiaceae</taxon>
        <taxon>Marasmius</taxon>
    </lineage>
</organism>
<keyword evidence="4" id="KW-1185">Reference proteome</keyword>
<feature type="region of interest" description="Disordered" evidence="1">
    <location>
        <begin position="221"/>
        <end position="329"/>
    </location>
</feature>
<dbReference type="Proteomes" id="UP001465976">
    <property type="component" value="Unassembled WGS sequence"/>
</dbReference>